<dbReference type="HOGENOM" id="CLU_100149_0_1_0"/>
<dbReference type="Proteomes" id="UP000003806">
    <property type="component" value="Chromosome"/>
</dbReference>
<dbReference type="RefSeq" id="WP_008520723.1">
    <property type="nucleotide sequence ID" value="NZ_CM001376.1"/>
</dbReference>
<comment type="cofactor">
    <cofactor evidence="9">
        <name>Mg(2+)</name>
        <dbReference type="ChEBI" id="CHEBI:18420"/>
    </cofactor>
</comment>
<dbReference type="NCBIfam" id="TIGR01510">
    <property type="entry name" value="coaD_prev_kdtB"/>
    <property type="match status" value="1"/>
</dbReference>
<reference evidence="11 12" key="1">
    <citation type="submission" date="2011-11" db="EMBL/GenBank/DDBJ databases">
        <title>The Noncontiguous Finished genome of Jonquetella anthropi DSM 22815.</title>
        <authorList>
            <consortium name="US DOE Joint Genome Institute (JGI-PGF)"/>
            <person name="Lucas S."/>
            <person name="Copeland A."/>
            <person name="Lapidus A."/>
            <person name="Glavina del Rio T."/>
            <person name="Dalin E."/>
            <person name="Tice H."/>
            <person name="Bruce D."/>
            <person name="Goodwin L."/>
            <person name="Pitluck S."/>
            <person name="Peters L."/>
            <person name="Mikhailova N."/>
            <person name="Held B."/>
            <person name="Kyrpides N."/>
            <person name="Mavromatis K."/>
            <person name="Ivanova N."/>
            <person name="Markowitz V."/>
            <person name="Cheng J.-F."/>
            <person name="Hugenholtz P."/>
            <person name="Woyke T."/>
            <person name="Wu D."/>
            <person name="Gronow S."/>
            <person name="Wellnitz S."/>
            <person name="Brambilla E."/>
            <person name="Klenk H.-P."/>
            <person name="Eisen J.A."/>
        </authorList>
    </citation>
    <scope>NUCLEOTIDE SEQUENCE [LARGE SCALE GENOMIC DNA]</scope>
    <source>
        <strain evidence="11 12">DSM 22815</strain>
    </source>
</reference>
<dbReference type="HAMAP" id="MF_00151">
    <property type="entry name" value="PPAT_bact"/>
    <property type="match status" value="1"/>
</dbReference>
<evidence type="ECO:0000259" key="10">
    <source>
        <dbReference type="Pfam" id="PF01467"/>
    </source>
</evidence>
<evidence type="ECO:0000256" key="1">
    <source>
        <dbReference type="ARBA" id="ARBA00022490"/>
    </source>
</evidence>
<dbReference type="EMBL" id="CM001376">
    <property type="protein sequence ID" value="EHM12962.1"/>
    <property type="molecule type" value="Genomic_DNA"/>
</dbReference>
<evidence type="ECO:0000256" key="6">
    <source>
        <dbReference type="ARBA" id="ARBA00022842"/>
    </source>
</evidence>
<evidence type="ECO:0000256" key="2">
    <source>
        <dbReference type="ARBA" id="ARBA00022679"/>
    </source>
</evidence>
<comment type="subcellular location">
    <subcellularLocation>
        <location evidence="9">Cytoplasm</location>
    </subcellularLocation>
</comment>
<evidence type="ECO:0000256" key="3">
    <source>
        <dbReference type="ARBA" id="ARBA00022695"/>
    </source>
</evidence>
<dbReference type="InterPro" id="IPR001980">
    <property type="entry name" value="PPAT"/>
</dbReference>
<feature type="binding site" evidence="9">
    <location>
        <position position="20"/>
    </location>
    <ligand>
        <name>ATP</name>
        <dbReference type="ChEBI" id="CHEBI:30616"/>
    </ligand>
</feature>
<feature type="binding site" evidence="9">
    <location>
        <position position="76"/>
    </location>
    <ligand>
        <name>substrate</name>
    </ligand>
</feature>
<comment type="similarity">
    <text evidence="9">Belongs to the bacterial CoaD family.</text>
</comment>
<name>H0UJV3_9BACT</name>
<evidence type="ECO:0000256" key="5">
    <source>
        <dbReference type="ARBA" id="ARBA00022840"/>
    </source>
</evidence>
<dbReference type="AlphaFoldDB" id="H0UJV3"/>
<dbReference type="SUPFAM" id="SSF52374">
    <property type="entry name" value="Nucleotidylyl transferase"/>
    <property type="match status" value="1"/>
</dbReference>
<accession>H0UJV3</accession>
<dbReference type="GO" id="GO:0005737">
    <property type="term" value="C:cytoplasm"/>
    <property type="evidence" value="ECO:0007669"/>
    <property type="project" value="UniProtKB-SubCell"/>
</dbReference>
<feature type="binding site" evidence="9">
    <location>
        <position position="12"/>
    </location>
    <ligand>
        <name>substrate</name>
    </ligand>
</feature>
<dbReference type="Gene3D" id="3.40.50.620">
    <property type="entry name" value="HUPs"/>
    <property type="match status" value="1"/>
</dbReference>
<feature type="domain" description="Cytidyltransferase-like" evidence="10">
    <location>
        <begin position="8"/>
        <end position="135"/>
    </location>
</feature>
<dbReference type="STRING" id="885272.JonanDRAFT_0559"/>
<dbReference type="eggNOG" id="COG0669">
    <property type="taxonomic scope" value="Bacteria"/>
</dbReference>
<comment type="function">
    <text evidence="9">Reversibly transfers an adenylyl group from ATP to 4'-phosphopantetheine, yielding dephospho-CoA (dPCoA) and pyrophosphate.</text>
</comment>
<evidence type="ECO:0000256" key="7">
    <source>
        <dbReference type="ARBA" id="ARBA00022993"/>
    </source>
</evidence>
<keyword evidence="5 9" id="KW-0067">ATP-binding</keyword>
<sequence length="170" mass="19609">MSSQLRAIYPGSFDPITNGHVFIAERAAALFEELYVSILVNPQKKSAFSIEERQEMAQEALSHLPNVRVNAFEGLLVDFMRQIQCRVVVRGLRALSDFEYEFQMAQMNRQLAPEIETLFIVTEARYSYLSSHAVKDVFRFGGAVQNMVPPGVYRRLRERFLPFRGTDRQE</sequence>
<comment type="subunit">
    <text evidence="9">Homohexamer.</text>
</comment>
<feature type="binding site" evidence="9">
    <location>
        <begin position="12"/>
        <end position="13"/>
    </location>
    <ligand>
        <name>ATP</name>
        <dbReference type="ChEBI" id="CHEBI:30616"/>
    </ligand>
</feature>
<evidence type="ECO:0000313" key="11">
    <source>
        <dbReference type="EMBL" id="EHM12962.1"/>
    </source>
</evidence>
<keyword evidence="6 9" id="KW-0460">Magnesium</keyword>
<dbReference type="GO" id="GO:0005524">
    <property type="term" value="F:ATP binding"/>
    <property type="evidence" value="ECO:0007669"/>
    <property type="project" value="UniProtKB-KW"/>
</dbReference>
<keyword evidence="2 9" id="KW-0808">Transferase</keyword>
<protein>
    <recommendedName>
        <fullName evidence="9">Phosphopantetheine adenylyltransferase</fullName>
        <ecNumber evidence="9">2.7.7.3</ecNumber>
    </recommendedName>
    <alternativeName>
        <fullName evidence="9">Dephospho-CoA pyrophosphorylase</fullName>
    </alternativeName>
    <alternativeName>
        <fullName evidence="9">Pantetheine-phosphate adenylyltransferase</fullName>
        <shortName evidence="9">PPAT</shortName>
    </alternativeName>
</protein>
<dbReference type="OrthoDB" id="9806661at2"/>
<dbReference type="GO" id="GO:0004595">
    <property type="term" value="F:pantetheine-phosphate adenylyltransferase activity"/>
    <property type="evidence" value="ECO:0007669"/>
    <property type="project" value="UniProtKB-UniRule"/>
</dbReference>
<feature type="site" description="Transition state stabilizer" evidence="9">
    <location>
        <position position="20"/>
    </location>
</feature>
<evidence type="ECO:0000256" key="8">
    <source>
        <dbReference type="ARBA" id="ARBA00029346"/>
    </source>
</evidence>
<keyword evidence="3 9" id="KW-0548">Nucleotidyltransferase</keyword>
<feature type="binding site" evidence="9">
    <location>
        <position position="44"/>
    </location>
    <ligand>
        <name>substrate</name>
    </ligand>
</feature>
<dbReference type="NCBIfam" id="TIGR00125">
    <property type="entry name" value="cyt_tran_rel"/>
    <property type="match status" value="1"/>
</dbReference>
<feature type="binding site" evidence="9">
    <location>
        <position position="90"/>
    </location>
    <ligand>
        <name>substrate</name>
    </ligand>
</feature>
<dbReference type="PRINTS" id="PR01020">
    <property type="entry name" value="LPSBIOSNTHSS"/>
</dbReference>
<feature type="binding site" evidence="9">
    <location>
        <position position="101"/>
    </location>
    <ligand>
        <name>ATP</name>
        <dbReference type="ChEBI" id="CHEBI:30616"/>
    </ligand>
</feature>
<organism evidence="11 12">
    <name type="scientific">Jonquetella anthropi DSM 22815</name>
    <dbReference type="NCBI Taxonomy" id="885272"/>
    <lineage>
        <taxon>Bacteria</taxon>
        <taxon>Thermotogati</taxon>
        <taxon>Synergistota</taxon>
        <taxon>Synergistia</taxon>
        <taxon>Synergistales</taxon>
        <taxon>Dethiosulfovibrionaceae</taxon>
        <taxon>Jonquetella</taxon>
    </lineage>
</organism>
<dbReference type="CDD" id="cd02163">
    <property type="entry name" value="PPAT"/>
    <property type="match status" value="1"/>
</dbReference>
<dbReference type="Pfam" id="PF01467">
    <property type="entry name" value="CTP_transf_like"/>
    <property type="match status" value="1"/>
</dbReference>
<keyword evidence="12" id="KW-1185">Reference proteome</keyword>
<proteinExistence type="inferred from homology"/>
<dbReference type="InterPro" id="IPR004821">
    <property type="entry name" value="Cyt_trans-like"/>
</dbReference>
<keyword evidence="1 9" id="KW-0963">Cytoplasm</keyword>
<feature type="binding site" evidence="9">
    <location>
        <begin position="91"/>
        <end position="93"/>
    </location>
    <ligand>
        <name>ATP</name>
        <dbReference type="ChEBI" id="CHEBI:30616"/>
    </ligand>
</feature>
<feature type="binding site" evidence="9">
    <location>
        <begin position="126"/>
        <end position="132"/>
    </location>
    <ligand>
        <name>ATP</name>
        <dbReference type="ChEBI" id="CHEBI:30616"/>
    </ligand>
</feature>
<dbReference type="InterPro" id="IPR014729">
    <property type="entry name" value="Rossmann-like_a/b/a_fold"/>
</dbReference>
<dbReference type="PANTHER" id="PTHR21342">
    <property type="entry name" value="PHOSPHOPANTETHEINE ADENYLYLTRANSFERASE"/>
    <property type="match status" value="1"/>
</dbReference>
<evidence type="ECO:0000313" key="12">
    <source>
        <dbReference type="Proteomes" id="UP000003806"/>
    </source>
</evidence>
<comment type="catalytic activity">
    <reaction evidence="8 9">
        <text>(R)-4'-phosphopantetheine + ATP + H(+) = 3'-dephospho-CoA + diphosphate</text>
        <dbReference type="Rhea" id="RHEA:19801"/>
        <dbReference type="ChEBI" id="CHEBI:15378"/>
        <dbReference type="ChEBI" id="CHEBI:30616"/>
        <dbReference type="ChEBI" id="CHEBI:33019"/>
        <dbReference type="ChEBI" id="CHEBI:57328"/>
        <dbReference type="ChEBI" id="CHEBI:61723"/>
        <dbReference type="EC" id="2.7.7.3"/>
    </reaction>
</comment>
<comment type="pathway">
    <text evidence="9">Cofactor biosynthesis; coenzyme A biosynthesis; CoA from (R)-pantothenate: step 4/5.</text>
</comment>
<keyword evidence="4 9" id="KW-0547">Nucleotide-binding</keyword>
<dbReference type="PANTHER" id="PTHR21342:SF1">
    <property type="entry name" value="PHOSPHOPANTETHEINE ADENYLYLTRANSFERASE"/>
    <property type="match status" value="1"/>
</dbReference>
<dbReference type="UniPathway" id="UPA00241">
    <property type="reaction ID" value="UER00355"/>
</dbReference>
<evidence type="ECO:0000256" key="4">
    <source>
        <dbReference type="ARBA" id="ARBA00022741"/>
    </source>
</evidence>
<dbReference type="GO" id="GO:0015937">
    <property type="term" value="P:coenzyme A biosynthetic process"/>
    <property type="evidence" value="ECO:0007669"/>
    <property type="project" value="UniProtKB-UniRule"/>
</dbReference>
<dbReference type="EC" id="2.7.7.3" evidence="9"/>
<keyword evidence="7 9" id="KW-0173">Coenzyme A biosynthesis</keyword>
<evidence type="ECO:0000256" key="9">
    <source>
        <dbReference type="HAMAP-Rule" id="MF_00151"/>
    </source>
</evidence>
<gene>
    <name evidence="9" type="primary">coaD</name>
    <name evidence="11" type="ORF">JonanDRAFT_0559</name>
</gene>